<protein>
    <submittedName>
        <fullName evidence="1">Uncharacterized protein</fullName>
    </submittedName>
</protein>
<evidence type="ECO:0000313" key="1">
    <source>
        <dbReference type="EMBL" id="OQS54486.1"/>
    </source>
</evidence>
<dbReference type="Proteomes" id="UP000192758">
    <property type="component" value="Unassembled WGS sequence"/>
</dbReference>
<dbReference type="EMBL" id="MNPJ01000019">
    <property type="protein sequence ID" value="OQS54486.1"/>
    <property type="molecule type" value="Genomic_DNA"/>
</dbReference>
<evidence type="ECO:0000313" key="2">
    <source>
        <dbReference type="Proteomes" id="UP000192758"/>
    </source>
</evidence>
<organism evidence="1 2">
    <name type="scientific">Ecytonucleospora hepatopenaei</name>
    <dbReference type="NCBI Taxonomy" id="646526"/>
    <lineage>
        <taxon>Eukaryota</taxon>
        <taxon>Fungi</taxon>
        <taxon>Fungi incertae sedis</taxon>
        <taxon>Microsporidia</taxon>
        <taxon>Enterocytozoonidae</taxon>
        <taxon>Ecytonucleospora</taxon>
    </lineage>
</organism>
<accession>A0A1W0E5J4</accession>
<dbReference type="VEuPathDB" id="MicrosporidiaDB:EHP00_1049"/>
<name>A0A1W0E5J4_9MICR</name>
<proteinExistence type="predicted"/>
<reference evidence="1 2" key="1">
    <citation type="journal article" date="2017" name="Environ. Microbiol.">
        <title>Decay of the glycolytic pathway and adaptation to intranuclear parasitism within Enterocytozoonidae microsporidia.</title>
        <authorList>
            <person name="Wiredu Boakye D."/>
            <person name="Jaroenlak P."/>
            <person name="Prachumwat A."/>
            <person name="Williams T.A."/>
            <person name="Bateman K.S."/>
            <person name="Itsathitphaisarn O."/>
            <person name="Sritunyalucksana K."/>
            <person name="Paszkiewicz K.H."/>
            <person name="Moore K.A."/>
            <person name="Stentiford G.D."/>
            <person name="Williams B.A."/>
        </authorList>
    </citation>
    <scope>NUCLEOTIDE SEQUENCE [LARGE SCALE GENOMIC DNA]</scope>
    <source>
        <strain evidence="1 2">TH1</strain>
    </source>
</reference>
<keyword evidence="2" id="KW-1185">Reference proteome</keyword>
<dbReference type="AlphaFoldDB" id="A0A1W0E5J4"/>
<comment type="caution">
    <text evidence="1">The sequence shown here is derived from an EMBL/GenBank/DDBJ whole genome shotgun (WGS) entry which is preliminary data.</text>
</comment>
<sequence length="170" mass="19900">MEKQKLFNKLYKIKQENTIIEIVNVVTIFEHILPYLNSSMLCVIFNCNSEMFLKCFESYSVLGLICVSDKNNDHIDILTNKSLLFKEKCDFGFIEIPYEKNHSKETKWIDLALKTTKNVALVVKSNEIKNLSLKYTFKILGKLEMKIDKSLKYQKSQVKDEYNIILIKGE</sequence>
<gene>
    <name evidence="1" type="ORF">EHP00_1049</name>
</gene>